<dbReference type="GO" id="GO:0006261">
    <property type="term" value="P:DNA-templated DNA replication"/>
    <property type="evidence" value="ECO:0007669"/>
    <property type="project" value="TreeGrafter"/>
</dbReference>
<dbReference type="InterPro" id="IPR008921">
    <property type="entry name" value="DNA_pol3_clamp-load_cplx_C"/>
</dbReference>
<dbReference type="InterPro" id="IPR048466">
    <property type="entry name" value="DNA_pol3_delta-like_C"/>
</dbReference>
<dbReference type="InterPro" id="IPR010372">
    <property type="entry name" value="DNA_pol3_delta_N"/>
</dbReference>
<comment type="caution">
    <text evidence="11">The sequence shown here is derived from an EMBL/GenBank/DDBJ whole genome shotgun (WGS) entry which is preliminary data.</text>
</comment>
<comment type="similarity">
    <text evidence="7">Belongs to the DNA polymerase HolA subunit family.</text>
</comment>
<dbReference type="Pfam" id="PF06144">
    <property type="entry name" value="DNA_pol3_delta"/>
    <property type="match status" value="1"/>
</dbReference>
<feature type="domain" description="DNA polymerase III delta N-terminal" evidence="9">
    <location>
        <begin position="18"/>
        <end position="138"/>
    </location>
</feature>
<keyword evidence="6" id="KW-0239">DNA-directed DNA polymerase</keyword>
<dbReference type="EC" id="2.7.7.7" evidence="1"/>
<dbReference type="NCBIfam" id="TIGR01128">
    <property type="entry name" value="holA"/>
    <property type="match status" value="1"/>
</dbReference>
<feature type="domain" description="DNA polymerase III delta subunit-like C-terminal" evidence="10">
    <location>
        <begin position="210"/>
        <end position="327"/>
    </location>
</feature>
<dbReference type="PANTHER" id="PTHR34388:SF1">
    <property type="entry name" value="DNA POLYMERASE III SUBUNIT DELTA"/>
    <property type="match status" value="1"/>
</dbReference>
<dbReference type="Gene3D" id="1.20.272.10">
    <property type="match status" value="1"/>
</dbReference>
<name>A0A916QH89_9LACO</name>
<dbReference type="AlphaFoldDB" id="A0A916QH89"/>
<comment type="catalytic activity">
    <reaction evidence="8">
        <text>DNA(n) + a 2'-deoxyribonucleoside 5'-triphosphate = DNA(n+1) + diphosphate</text>
        <dbReference type="Rhea" id="RHEA:22508"/>
        <dbReference type="Rhea" id="RHEA-COMP:17339"/>
        <dbReference type="Rhea" id="RHEA-COMP:17340"/>
        <dbReference type="ChEBI" id="CHEBI:33019"/>
        <dbReference type="ChEBI" id="CHEBI:61560"/>
        <dbReference type="ChEBI" id="CHEBI:173112"/>
        <dbReference type="EC" id="2.7.7.7"/>
    </reaction>
</comment>
<evidence type="ECO:0000259" key="10">
    <source>
        <dbReference type="Pfam" id="PF21694"/>
    </source>
</evidence>
<evidence type="ECO:0000313" key="12">
    <source>
        <dbReference type="Proteomes" id="UP000677218"/>
    </source>
</evidence>
<evidence type="ECO:0000256" key="4">
    <source>
        <dbReference type="ARBA" id="ARBA00022695"/>
    </source>
</evidence>
<evidence type="ECO:0000256" key="2">
    <source>
        <dbReference type="ARBA" id="ARBA00017703"/>
    </source>
</evidence>
<evidence type="ECO:0000256" key="7">
    <source>
        <dbReference type="ARBA" id="ARBA00034754"/>
    </source>
</evidence>
<evidence type="ECO:0000313" key="11">
    <source>
        <dbReference type="EMBL" id="GFZ26934.1"/>
    </source>
</evidence>
<evidence type="ECO:0000256" key="6">
    <source>
        <dbReference type="ARBA" id="ARBA00022932"/>
    </source>
</evidence>
<dbReference type="PANTHER" id="PTHR34388">
    <property type="entry name" value="DNA POLYMERASE III SUBUNIT DELTA"/>
    <property type="match status" value="1"/>
</dbReference>
<dbReference type="Pfam" id="PF21694">
    <property type="entry name" value="DNA_pol3_delta_C"/>
    <property type="match status" value="1"/>
</dbReference>
<keyword evidence="12" id="KW-1185">Reference proteome</keyword>
<evidence type="ECO:0000256" key="8">
    <source>
        <dbReference type="ARBA" id="ARBA00049244"/>
    </source>
</evidence>
<reference evidence="11" key="1">
    <citation type="submission" date="2020-08" db="EMBL/GenBank/DDBJ databases">
        <title>Taxonomic study for Lactobacillus species isolated from hardwood bark.</title>
        <authorList>
            <person name="Tohno M."/>
            <person name="Tanizawa Y."/>
        </authorList>
    </citation>
    <scope>NUCLEOTIDE SEQUENCE</scope>
    <source>
        <strain evidence="11">B40</strain>
    </source>
</reference>
<dbReference type="Proteomes" id="UP000677218">
    <property type="component" value="Unassembled WGS sequence"/>
</dbReference>
<organism evidence="11 12">
    <name type="scientific">Lactobacillus corticis</name>
    <dbReference type="NCBI Taxonomy" id="2201249"/>
    <lineage>
        <taxon>Bacteria</taxon>
        <taxon>Bacillati</taxon>
        <taxon>Bacillota</taxon>
        <taxon>Bacilli</taxon>
        <taxon>Lactobacillales</taxon>
        <taxon>Lactobacillaceae</taxon>
        <taxon>Lactobacillus</taxon>
    </lineage>
</organism>
<dbReference type="Gene3D" id="3.40.50.300">
    <property type="entry name" value="P-loop containing nucleotide triphosphate hydrolases"/>
    <property type="match status" value="1"/>
</dbReference>
<dbReference type="GO" id="GO:0003677">
    <property type="term" value="F:DNA binding"/>
    <property type="evidence" value="ECO:0007669"/>
    <property type="project" value="InterPro"/>
</dbReference>
<evidence type="ECO:0000259" key="9">
    <source>
        <dbReference type="Pfam" id="PF06144"/>
    </source>
</evidence>
<keyword evidence="3" id="KW-0808">Transferase</keyword>
<dbReference type="RefSeq" id="WP_212780631.1">
    <property type="nucleotide sequence ID" value="NZ_BMAY01000005.1"/>
</dbReference>
<accession>A0A916QH89</accession>
<dbReference type="InterPro" id="IPR027417">
    <property type="entry name" value="P-loop_NTPase"/>
</dbReference>
<dbReference type="SUPFAM" id="SSF52540">
    <property type="entry name" value="P-loop containing nucleoside triphosphate hydrolases"/>
    <property type="match status" value="1"/>
</dbReference>
<sequence length="328" mass="37528">MALISLFKNSNQQNPQTLICGPDEFLNDYLANDLLQDERYRDLDHEIVDCELDGLDNLIRTLSESSIFSTEKIIIVKKPFFLTSKVAKKYDRQLQQLLKIFSQAEALTDTVILVASYEKIDRRKKLVKTIIQHFNMVEPIIKPYEVGAVGKAIIKAEGYNISNSALTLLVERSDQVLDTVISNFNKLKVAAPDHQLTEELVAANVDLSLDQNIFAILESAMQHRYQEAMTRLEDQLRYGSNPIQLLAVFENQIELLTLTKLLQKRGRSEAQIVKELGVHPYRVKLAMKNRSSLETLEKVLAAAIELEYKYKNGTYRSEEFLKMFLLSV</sequence>
<evidence type="ECO:0000256" key="5">
    <source>
        <dbReference type="ARBA" id="ARBA00022705"/>
    </source>
</evidence>
<proteinExistence type="inferred from homology"/>
<dbReference type="GO" id="GO:0009360">
    <property type="term" value="C:DNA polymerase III complex"/>
    <property type="evidence" value="ECO:0007669"/>
    <property type="project" value="InterPro"/>
</dbReference>
<gene>
    <name evidence="11" type="primary">holA</name>
    <name evidence="11" type="ORF">LCB40_08140</name>
</gene>
<keyword evidence="5" id="KW-0235">DNA replication</keyword>
<dbReference type="GO" id="GO:0003887">
    <property type="term" value="F:DNA-directed DNA polymerase activity"/>
    <property type="evidence" value="ECO:0007669"/>
    <property type="project" value="UniProtKB-KW"/>
</dbReference>
<keyword evidence="4" id="KW-0548">Nucleotidyltransferase</keyword>
<dbReference type="InterPro" id="IPR005790">
    <property type="entry name" value="DNA_polIII_delta"/>
</dbReference>
<dbReference type="EMBL" id="BMAY01000005">
    <property type="protein sequence ID" value="GFZ26934.1"/>
    <property type="molecule type" value="Genomic_DNA"/>
</dbReference>
<dbReference type="SUPFAM" id="SSF48019">
    <property type="entry name" value="post-AAA+ oligomerization domain-like"/>
    <property type="match status" value="1"/>
</dbReference>
<evidence type="ECO:0000256" key="1">
    <source>
        <dbReference type="ARBA" id="ARBA00012417"/>
    </source>
</evidence>
<protein>
    <recommendedName>
        <fullName evidence="2">DNA polymerase III subunit delta</fullName>
        <ecNumber evidence="1">2.7.7.7</ecNumber>
    </recommendedName>
</protein>
<evidence type="ECO:0000256" key="3">
    <source>
        <dbReference type="ARBA" id="ARBA00022679"/>
    </source>
</evidence>